<comment type="similarity">
    <text evidence="1">Belongs to the class-II aminoacyl-tRNA synthetase family. Type-1 seryl-tRNA synthetase subfamily.</text>
</comment>
<dbReference type="EMBL" id="GL882889">
    <property type="protein sequence ID" value="EGF78106.1"/>
    <property type="molecule type" value="Genomic_DNA"/>
</dbReference>
<gene>
    <name evidence="13" type="ORF">BATDEDRAFT_90762</name>
</gene>
<dbReference type="GO" id="GO:0005524">
    <property type="term" value="F:ATP binding"/>
    <property type="evidence" value="ECO:0007669"/>
    <property type="project" value="UniProtKB-KW"/>
</dbReference>
<keyword evidence="5 10" id="KW-0067">ATP-binding</keyword>
<dbReference type="STRING" id="684364.F4P924"/>
<evidence type="ECO:0000313" key="13">
    <source>
        <dbReference type="EMBL" id="EGF78106.1"/>
    </source>
</evidence>
<keyword evidence="14" id="KW-1185">Reference proteome</keyword>
<dbReference type="Gene3D" id="3.30.930.10">
    <property type="entry name" value="Bira Bifunctional Protein, Domain 2"/>
    <property type="match status" value="1"/>
</dbReference>
<dbReference type="CDD" id="cd00770">
    <property type="entry name" value="SerRS_core"/>
    <property type="match status" value="1"/>
</dbReference>
<dbReference type="UniPathway" id="UPA00906">
    <property type="reaction ID" value="UER00895"/>
</dbReference>
<dbReference type="InterPro" id="IPR002317">
    <property type="entry name" value="Ser-tRNA-ligase_type_1"/>
</dbReference>
<evidence type="ECO:0000313" key="14">
    <source>
        <dbReference type="Proteomes" id="UP000007241"/>
    </source>
</evidence>
<protein>
    <recommendedName>
        <fullName evidence="2">serine--tRNA ligase</fullName>
        <ecNumber evidence="2">6.1.1.11</ecNumber>
    </recommendedName>
    <alternativeName>
        <fullName evidence="8">Seryl-tRNA synthetase</fullName>
    </alternativeName>
</protein>
<dbReference type="OrthoDB" id="10264585at2759"/>
<feature type="binding site" evidence="10">
    <location>
        <begin position="308"/>
        <end position="311"/>
    </location>
    <ligand>
        <name>ATP</name>
        <dbReference type="ChEBI" id="CHEBI:30616"/>
    </ligand>
</feature>
<dbReference type="PROSITE" id="PS50862">
    <property type="entry name" value="AA_TRNA_LIGASE_II"/>
    <property type="match status" value="1"/>
</dbReference>
<name>F4P924_BATDJ</name>
<dbReference type="InterPro" id="IPR045864">
    <property type="entry name" value="aa-tRNA-synth_II/BPL/LPL"/>
</dbReference>
<evidence type="ECO:0000256" key="1">
    <source>
        <dbReference type="ARBA" id="ARBA00010728"/>
    </source>
</evidence>
<dbReference type="PANTHER" id="PTHR11778">
    <property type="entry name" value="SERYL-TRNA SYNTHETASE"/>
    <property type="match status" value="1"/>
</dbReference>
<evidence type="ECO:0000259" key="12">
    <source>
        <dbReference type="PROSITE" id="PS50862"/>
    </source>
</evidence>
<proteinExistence type="inferred from homology"/>
<dbReference type="InterPro" id="IPR010978">
    <property type="entry name" value="tRNA-bd_arm"/>
</dbReference>
<keyword evidence="4" id="KW-0547">Nucleotide-binding</keyword>
<keyword evidence="3" id="KW-0436">Ligase</keyword>
<dbReference type="NCBIfam" id="TIGR00414">
    <property type="entry name" value="serS"/>
    <property type="match status" value="1"/>
</dbReference>
<dbReference type="InterPro" id="IPR002314">
    <property type="entry name" value="aa-tRNA-synt_IIb"/>
</dbReference>
<evidence type="ECO:0000256" key="11">
    <source>
        <dbReference type="SAM" id="Coils"/>
    </source>
</evidence>
<dbReference type="GeneID" id="18244012"/>
<dbReference type="GO" id="GO:0002181">
    <property type="term" value="P:cytoplasmic translation"/>
    <property type="evidence" value="ECO:0000318"/>
    <property type="project" value="GO_Central"/>
</dbReference>
<feature type="binding site" evidence="9">
    <location>
        <position position="292"/>
    </location>
    <ligand>
        <name>L-serine</name>
        <dbReference type="ChEBI" id="CHEBI:33384"/>
    </ligand>
</feature>
<dbReference type="PIRSF" id="PIRSF001529">
    <property type="entry name" value="Ser-tRNA-synth_IIa"/>
    <property type="match status" value="1"/>
</dbReference>
<feature type="binding site" evidence="10">
    <location>
        <begin position="292"/>
        <end position="294"/>
    </location>
    <ligand>
        <name>ATP</name>
        <dbReference type="ChEBI" id="CHEBI:30616"/>
    </ligand>
</feature>
<dbReference type="RefSeq" id="XP_006681199.1">
    <property type="nucleotide sequence ID" value="XM_006681136.1"/>
</dbReference>
<feature type="domain" description="Aminoacyl-transfer RNA synthetases class-II family profile" evidence="12">
    <location>
        <begin position="165"/>
        <end position="441"/>
    </location>
</feature>
<dbReference type="Proteomes" id="UP000007241">
    <property type="component" value="Unassembled WGS sequence"/>
</dbReference>
<dbReference type="GO" id="GO:0006434">
    <property type="term" value="P:seryl-tRNA aminoacylation"/>
    <property type="evidence" value="ECO:0000318"/>
    <property type="project" value="GO_Central"/>
</dbReference>
<dbReference type="PRINTS" id="PR00981">
    <property type="entry name" value="TRNASYNTHSER"/>
</dbReference>
<reference evidence="13 14" key="1">
    <citation type="submission" date="2009-12" db="EMBL/GenBank/DDBJ databases">
        <title>The draft genome of Batrachochytrium dendrobatidis.</title>
        <authorList>
            <consortium name="US DOE Joint Genome Institute (JGI-PGF)"/>
            <person name="Kuo A."/>
            <person name="Salamov A."/>
            <person name="Schmutz J."/>
            <person name="Lucas S."/>
            <person name="Pitluck S."/>
            <person name="Rosenblum E."/>
            <person name="Stajich J."/>
            <person name="Eisen M."/>
            <person name="Grigoriev I.V."/>
        </authorList>
    </citation>
    <scope>NUCLEOTIDE SEQUENCE [LARGE SCALE GENOMIC DNA]</scope>
    <source>
        <strain evidence="14">JAM81 / FGSC 10211</strain>
    </source>
</reference>
<dbReference type="OMA" id="GYTPCFR"/>
<organism evidence="13 14">
    <name type="scientific">Batrachochytrium dendrobatidis (strain JAM81 / FGSC 10211)</name>
    <name type="common">Frog chytrid fungus</name>
    <dbReference type="NCBI Taxonomy" id="684364"/>
    <lineage>
        <taxon>Eukaryota</taxon>
        <taxon>Fungi</taxon>
        <taxon>Fungi incertae sedis</taxon>
        <taxon>Chytridiomycota</taxon>
        <taxon>Chytridiomycota incertae sedis</taxon>
        <taxon>Chytridiomycetes</taxon>
        <taxon>Rhizophydiales</taxon>
        <taxon>Rhizophydiales incertae sedis</taxon>
        <taxon>Batrachochytrium</taxon>
    </lineage>
</organism>
<evidence type="ECO:0000256" key="2">
    <source>
        <dbReference type="ARBA" id="ARBA00012840"/>
    </source>
</evidence>
<evidence type="ECO:0000256" key="7">
    <source>
        <dbReference type="ARBA" id="ARBA00023146"/>
    </source>
</evidence>
<dbReference type="HOGENOM" id="CLU_023797_0_1_1"/>
<feature type="binding site" evidence="9">
    <location>
        <position position="315"/>
    </location>
    <ligand>
        <name>L-serine</name>
        <dbReference type="ChEBI" id="CHEBI:33384"/>
    </ligand>
</feature>
<accession>F4P924</accession>
<dbReference type="FunFam" id="3.30.930.10:FF:000026">
    <property type="entry name" value="Seryl-tRNA synthetase, cytoplasmic"/>
    <property type="match status" value="1"/>
</dbReference>
<keyword evidence="7" id="KW-0030">Aminoacyl-tRNA synthetase</keyword>
<keyword evidence="11" id="KW-0175">Coiled coil</keyword>
<evidence type="ECO:0000256" key="10">
    <source>
        <dbReference type="PIRSR" id="PIRSR001529-2"/>
    </source>
</evidence>
<dbReference type="InterPro" id="IPR015866">
    <property type="entry name" value="Ser-tRNA-synth_1_N"/>
</dbReference>
<dbReference type="FunCoup" id="F4P924">
    <property type="interactions" value="493"/>
</dbReference>
<dbReference type="Pfam" id="PF02403">
    <property type="entry name" value="Seryl_tRNA_N"/>
    <property type="match status" value="1"/>
</dbReference>
<dbReference type="EC" id="6.1.1.11" evidence="2"/>
<dbReference type="InterPro" id="IPR042103">
    <property type="entry name" value="SerRS_1_N_sf"/>
</dbReference>
<feature type="coiled-coil region" evidence="11">
    <location>
        <begin position="79"/>
        <end position="109"/>
    </location>
</feature>
<dbReference type="GO" id="GO:0000049">
    <property type="term" value="F:tRNA binding"/>
    <property type="evidence" value="ECO:0000318"/>
    <property type="project" value="GO_Central"/>
</dbReference>
<dbReference type="GO" id="GO:0005829">
    <property type="term" value="C:cytosol"/>
    <property type="evidence" value="ECO:0000318"/>
    <property type="project" value="GO_Central"/>
</dbReference>
<dbReference type="InParanoid" id="F4P924"/>
<keyword evidence="6" id="KW-0648">Protein biosynthesis</keyword>
<dbReference type="Gene3D" id="1.10.287.40">
    <property type="entry name" value="Serine-tRNA synthetase, tRNA binding domain"/>
    <property type="match status" value="1"/>
</dbReference>
<evidence type="ECO:0000256" key="8">
    <source>
        <dbReference type="ARBA" id="ARBA00031113"/>
    </source>
</evidence>
<dbReference type="InterPro" id="IPR006195">
    <property type="entry name" value="aa-tRNA-synth_II"/>
</dbReference>
<feature type="binding site" evidence="10">
    <location>
        <begin position="379"/>
        <end position="382"/>
    </location>
    <ligand>
        <name>ATP</name>
        <dbReference type="ChEBI" id="CHEBI:30616"/>
    </ligand>
</feature>
<evidence type="ECO:0000256" key="3">
    <source>
        <dbReference type="ARBA" id="ARBA00022598"/>
    </source>
</evidence>
<dbReference type="SUPFAM" id="SSF55681">
    <property type="entry name" value="Class II aaRS and biotin synthetases"/>
    <property type="match status" value="1"/>
</dbReference>
<sequence length="472" mass="53325">MIDINLLRADKGGNPELIRESQRKRGGDAAALLVDQVLTLDDEWKKARFQADELNKKINQIGKDIAPLAKAKKLDSPEALKLKQDKEDLLKLKQDLTELSVQKEKLLQSKLRLIGNTVHESVIVSNDEKDNLVIEKWWPKDRTEAAEVDRRAQLIKDGKGVSGLYSHHEVLEKIGGYDPVRGTNVAGHRGYFLTGPGVDLNLALMHYGLDFLEKRGYTKLWTPFFMKREVMAKTAQLEDFDEALYSVEGEAGDAKYMIATSEQPISAFHSGEWFSEADELPKKYAGSSTCFRKEAGAHGRDTWGIFRVHQFEKVEQFVLTHPEKSWEMHEEMIEVAKEFYKSLGLPYHVISIVSGALNNSAAKKYDLEAWFPFQGTYKELVSCSNCTDYQSRELEIRFGTKKANDVSKKYVHALNCTLTATERTICCILENFQTETGVVVPEPLRNYMGGKDFLPFVTGSFKVAADVASLKI</sequence>
<evidence type="ECO:0000256" key="9">
    <source>
        <dbReference type="PIRSR" id="PIRSR001529-1"/>
    </source>
</evidence>
<dbReference type="GO" id="GO:0004828">
    <property type="term" value="F:serine-tRNA ligase activity"/>
    <property type="evidence" value="ECO:0000318"/>
    <property type="project" value="GO_Central"/>
</dbReference>
<dbReference type="InterPro" id="IPR033729">
    <property type="entry name" value="SerRS_core"/>
</dbReference>
<dbReference type="SUPFAM" id="SSF46589">
    <property type="entry name" value="tRNA-binding arm"/>
    <property type="match status" value="1"/>
</dbReference>
<evidence type="ECO:0000256" key="5">
    <source>
        <dbReference type="ARBA" id="ARBA00022840"/>
    </source>
</evidence>
<evidence type="ECO:0000256" key="6">
    <source>
        <dbReference type="ARBA" id="ARBA00022917"/>
    </source>
</evidence>
<evidence type="ECO:0000256" key="4">
    <source>
        <dbReference type="ARBA" id="ARBA00022741"/>
    </source>
</evidence>
<dbReference type="Pfam" id="PF00587">
    <property type="entry name" value="tRNA-synt_2b"/>
    <property type="match status" value="1"/>
</dbReference>
<feature type="binding site" evidence="9">
    <location>
        <position position="415"/>
    </location>
    <ligand>
        <name>L-serine</name>
        <dbReference type="ChEBI" id="CHEBI:33384"/>
    </ligand>
</feature>
<dbReference type="AlphaFoldDB" id="F4P924"/>
<feature type="binding site" evidence="9">
    <location>
        <position position="260"/>
    </location>
    <ligand>
        <name>L-serine</name>
        <dbReference type="ChEBI" id="CHEBI:33384"/>
    </ligand>
</feature>
<feature type="site" description="Important for serine binding" evidence="9">
    <location>
        <position position="417"/>
    </location>
</feature>